<dbReference type="Proteomes" id="UP000324646">
    <property type="component" value="Chromosome"/>
</dbReference>
<accession>A0A5C0SFE8</accession>
<protein>
    <submittedName>
        <fullName evidence="2">Putative sporulation protein YtxC</fullName>
    </submittedName>
</protein>
<evidence type="ECO:0000313" key="2">
    <source>
        <dbReference type="EMBL" id="QEK12506.1"/>
    </source>
</evidence>
<reference evidence="2 3" key="1">
    <citation type="submission" date="2019-07" db="EMBL/GenBank/DDBJ databases">
        <title>Complete genome of Crassaminicella thermophila SY095.</title>
        <authorList>
            <person name="Li X."/>
        </authorList>
    </citation>
    <scope>NUCLEOTIDE SEQUENCE [LARGE SCALE GENOMIC DNA]</scope>
    <source>
        <strain evidence="2 3">SY095</strain>
    </source>
</reference>
<dbReference type="AlphaFoldDB" id="A0A5C0SFE8"/>
<dbReference type="KEGG" id="crs:FQB35_09305"/>
<name>A0A5C0SFE8_CRATE</name>
<dbReference type="InterPro" id="IPR014199">
    <property type="entry name" value="Spore_YtxC"/>
</dbReference>
<evidence type="ECO:0000313" key="3">
    <source>
        <dbReference type="Proteomes" id="UP000324646"/>
    </source>
</evidence>
<keyword evidence="1" id="KW-0175">Coiled coil</keyword>
<proteinExistence type="predicted"/>
<dbReference type="RefSeq" id="WP_148809661.1">
    <property type="nucleotide sequence ID" value="NZ_CP042243.1"/>
</dbReference>
<dbReference type="OrthoDB" id="2986513at2"/>
<dbReference type="Pfam" id="PF08812">
    <property type="entry name" value="YtxC"/>
    <property type="match status" value="1"/>
</dbReference>
<sequence>MDLMMVILNDCWQSVYDRLDKDINYFNKEGITIDKDIYKQGKITYIQYAVKESSLKNYTTDDFGSVFKYYMANIFSEIILKDMEEKLANKILANQYYYFNLQERKSILKHLKTIQDQEVYKYREDEVCIENRKEKIIQEIISYLRENNIINLKGFVRFRLRSYIEELENNIDKAVEDYLMEKEYNEFIRLLRYFVDIQEAKIDMVNVLIRKDGKYDLYDYQNKSINNEYLEDLALEMADKDISYDDLLISSLITLAPRKIVIHFSSKIKKKEIIETIKNVFSDRVYMCSGCELCLSSQNIIQE</sequence>
<feature type="coiled-coil region" evidence="1">
    <location>
        <begin position="157"/>
        <end position="184"/>
    </location>
</feature>
<dbReference type="NCBIfam" id="TIGR02834">
    <property type="entry name" value="spo_ytxC"/>
    <property type="match status" value="1"/>
</dbReference>
<organism evidence="2 3">
    <name type="scientific">Crassaminicella thermophila</name>
    <dbReference type="NCBI Taxonomy" id="2599308"/>
    <lineage>
        <taxon>Bacteria</taxon>
        <taxon>Bacillati</taxon>
        <taxon>Bacillota</taxon>
        <taxon>Clostridia</taxon>
        <taxon>Eubacteriales</taxon>
        <taxon>Clostridiaceae</taxon>
        <taxon>Crassaminicella</taxon>
    </lineage>
</organism>
<gene>
    <name evidence="2" type="primary">ytxC</name>
    <name evidence="2" type="ORF">FQB35_09305</name>
</gene>
<keyword evidence="3" id="KW-1185">Reference proteome</keyword>
<dbReference type="EMBL" id="CP042243">
    <property type="protein sequence ID" value="QEK12506.1"/>
    <property type="molecule type" value="Genomic_DNA"/>
</dbReference>
<evidence type="ECO:0000256" key="1">
    <source>
        <dbReference type="SAM" id="Coils"/>
    </source>
</evidence>